<dbReference type="PROSITE" id="PS51900">
    <property type="entry name" value="CB"/>
    <property type="match status" value="1"/>
</dbReference>
<feature type="domain" description="Core-binding (CB)" evidence="7">
    <location>
        <begin position="97"/>
        <end position="178"/>
    </location>
</feature>
<evidence type="ECO:0000256" key="1">
    <source>
        <dbReference type="ARBA" id="ARBA00008857"/>
    </source>
</evidence>
<evidence type="ECO:0000256" key="5">
    <source>
        <dbReference type="PROSITE-ProRule" id="PRU01248"/>
    </source>
</evidence>
<keyword evidence="4" id="KW-0233">DNA recombination</keyword>
<keyword evidence="9" id="KW-1185">Reference proteome</keyword>
<dbReference type="SUPFAM" id="SSF56349">
    <property type="entry name" value="DNA breaking-rejoining enzymes"/>
    <property type="match status" value="1"/>
</dbReference>
<evidence type="ECO:0000256" key="2">
    <source>
        <dbReference type="ARBA" id="ARBA00022908"/>
    </source>
</evidence>
<evidence type="ECO:0000256" key="3">
    <source>
        <dbReference type="ARBA" id="ARBA00023125"/>
    </source>
</evidence>
<dbReference type="InterPro" id="IPR013762">
    <property type="entry name" value="Integrase-like_cat_sf"/>
</dbReference>
<sequence length="399" mass="45451">MKLTDPAVKNAAPKEKQYTLYDSEGLFLLVMPNGSKLWRWKYRVGGVERRTSLGVYPKVSLRAARLERDRLQAELKRGVDPAIEKQALKAVERATGETFQLIAEEWHTKFRHTWTDNTALTIISRLQKDIFPYIGSRPIREITPPELLAVIRRIESRGAVETARRDLQKCGEIFRYALATGRAERDVAADLRGAIAPPKKRHFASIHEPKEIGELLRAIESYQGSPVTRCALKLAPLTFVRPGELRHAEWTELDLETGEWRIPGARMKMKEKHIVPLSRQALEVLHELQPLTGGGRYVFPGARSADRPMSENAVLAALRRMGYEKGEMTGHGFRSMASTILHEQGWPSDVVERQLAHGDRNKVRASYNFAQHLPERRRMMQAWADYLDSLHETHQGQSS</sequence>
<dbReference type="Pfam" id="PF13356">
    <property type="entry name" value="Arm-DNA-bind_3"/>
    <property type="match status" value="1"/>
</dbReference>
<proteinExistence type="inferred from homology"/>
<evidence type="ECO:0000259" key="7">
    <source>
        <dbReference type="PROSITE" id="PS51900"/>
    </source>
</evidence>
<reference evidence="8 9" key="1">
    <citation type="submission" date="2017-06" db="EMBL/GenBank/DDBJ databases">
        <authorList>
            <person name="Kim H.J."/>
            <person name="Triplett B.A."/>
        </authorList>
    </citation>
    <scope>NUCLEOTIDE SEQUENCE [LARGE SCALE GENOMIC DNA]</scope>
    <source>
        <strain evidence="8 9">DSM 13116</strain>
    </source>
</reference>
<evidence type="ECO:0000313" key="9">
    <source>
        <dbReference type="Proteomes" id="UP000198324"/>
    </source>
</evidence>
<dbReference type="InterPro" id="IPR010998">
    <property type="entry name" value="Integrase_recombinase_N"/>
</dbReference>
<dbReference type="CDD" id="cd00801">
    <property type="entry name" value="INT_P4_C"/>
    <property type="match status" value="1"/>
</dbReference>
<dbReference type="RefSeq" id="WP_089274643.1">
    <property type="nucleotide sequence ID" value="NZ_FZOC01000004.1"/>
</dbReference>
<dbReference type="InterPro" id="IPR025166">
    <property type="entry name" value="Integrase_DNA_bind_dom"/>
</dbReference>
<dbReference type="Gene3D" id="1.10.443.10">
    <property type="entry name" value="Intergrase catalytic core"/>
    <property type="match status" value="1"/>
</dbReference>
<dbReference type="EMBL" id="FZOC01000004">
    <property type="protein sequence ID" value="SNS03260.1"/>
    <property type="molecule type" value="Genomic_DNA"/>
</dbReference>
<dbReference type="InterPro" id="IPR044068">
    <property type="entry name" value="CB"/>
</dbReference>
<keyword evidence="2" id="KW-0229">DNA integration</keyword>
<name>A0A239B5T9_9BACT</name>
<dbReference type="Gene3D" id="3.30.160.390">
    <property type="entry name" value="Integrase, DNA-binding domain"/>
    <property type="match status" value="1"/>
</dbReference>
<dbReference type="InterPro" id="IPR002104">
    <property type="entry name" value="Integrase_catalytic"/>
</dbReference>
<keyword evidence="3 5" id="KW-0238">DNA-binding</keyword>
<comment type="similarity">
    <text evidence="1">Belongs to the 'phage' integrase family.</text>
</comment>
<dbReference type="PANTHER" id="PTHR30629:SF2">
    <property type="entry name" value="PROPHAGE INTEGRASE INTS-RELATED"/>
    <property type="match status" value="1"/>
</dbReference>
<organism evidence="8 9">
    <name type="scientific">Humidesulfovibrio mexicanus</name>
    <dbReference type="NCBI Taxonomy" id="147047"/>
    <lineage>
        <taxon>Bacteria</taxon>
        <taxon>Pseudomonadati</taxon>
        <taxon>Thermodesulfobacteriota</taxon>
        <taxon>Desulfovibrionia</taxon>
        <taxon>Desulfovibrionales</taxon>
        <taxon>Desulfovibrionaceae</taxon>
        <taxon>Humidesulfovibrio</taxon>
    </lineage>
</organism>
<protein>
    <submittedName>
        <fullName evidence="8">Integrase</fullName>
    </submittedName>
</protein>
<dbReference type="AlphaFoldDB" id="A0A239B5T9"/>
<dbReference type="PANTHER" id="PTHR30629">
    <property type="entry name" value="PROPHAGE INTEGRASE"/>
    <property type="match status" value="1"/>
</dbReference>
<dbReference type="InterPro" id="IPR053876">
    <property type="entry name" value="Phage_int_M"/>
</dbReference>
<gene>
    <name evidence="8" type="ORF">SAMN04488503_2454</name>
</gene>
<feature type="domain" description="Tyr recombinase" evidence="6">
    <location>
        <begin position="202"/>
        <end position="384"/>
    </location>
</feature>
<accession>A0A239B5T9</accession>
<dbReference type="InterPro" id="IPR038488">
    <property type="entry name" value="Integrase_DNA-bd_sf"/>
</dbReference>
<evidence type="ECO:0000313" key="8">
    <source>
        <dbReference type="EMBL" id="SNS03260.1"/>
    </source>
</evidence>
<dbReference type="Gene3D" id="1.10.150.130">
    <property type="match status" value="1"/>
</dbReference>
<evidence type="ECO:0000256" key="4">
    <source>
        <dbReference type="ARBA" id="ARBA00023172"/>
    </source>
</evidence>
<evidence type="ECO:0000259" key="6">
    <source>
        <dbReference type="PROSITE" id="PS51898"/>
    </source>
</evidence>
<dbReference type="GO" id="GO:0003677">
    <property type="term" value="F:DNA binding"/>
    <property type="evidence" value="ECO:0007669"/>
    <property type="project" value="UniProtKB-UniRule"/>
</dbReference>
<dbReference type="Proteomes" id="UP000198324">
    <property type="component" value="Unassembled WGS sequence"/>
</dbReference>
<dbReference type="GO" id="GO:0006310">
    <property type="term" value="P:DNA recombination"/>
    <property type="evidence" value="ECO:0007669"/>
    <property type="project" value="UniProtKB-KW"/>
</dbReference>
<dbReference type="OrthoDB" id="9775880at2"/>
<dbReference type="Pfam" id="PF00589">
    <property type="entry name" value="Phage_integrase"/>
    <property type="match status" value="1"/>
</dbReference>
<dbReference type="Pfam" id="PF22022">
    <property type="entry name" value="Phage_int_M"/>
    <property type="match status" value="1"/>
</dbReference>
<dbReference type="InterPro" id="IPR011010">
    <property type="entry name" value="DNA_brk_join_enz"/>
</dbReference>
<dbReference type="PROSITE" id="PS51898">
    <property type="entry name" value="TYR_RECOMBINASE"/>
    <property type="match status" value="1"/>
</dbReference>
<dbReference type="InterPro" id="IPR050808">
    <property type="entry name" value="Phage_Integrase"/>
</dbReference>
<dbReference type="GO" id="GO:0015074">
    <property type="term" value="P:DNA integration"/>
    <property type="evidence" value="ECO:0007669"/>
    <property type="project" value="UniProtKB-KW"/>
</dbReference>